<evidence type="ECO:0000256" key="2">
    <source>
        <dbReference type="SAM" id="MobiDB-lite"/>
    </source>
</evidence>
<reference evidence="4" key="1">
    <citation type="journal article" date="2023" name="Mol. Phylogenet. Evol.">
        <title>Genome-scale phylogeny and comparative genomics of the fungal order Sordariales.</title>
        <authorList>
            <person name="Hensen N."/>
            <person name="Bonometti L."/>
            <person name="Westerberg I."/>
            <person name="Brannstrom I.O."/>
            <person name="Guillou S."/>
            <person name="Cros-Aarteil S."/>
            <person name="Calhoun S."/>
            <person name="Haridas S."/>
            <person name="Kuo A."/>
            <person name="Mondo S."/>
            <person name="Pangilinan J."/>
            <person name="Riley R."/>
            <person name="LaButti K."/>
            <person name="Andreopoulos B."/>
            <person name="Lipzen A."/>
            <person name="Chen C."/>
            <person name="Yan M."/>
            <person name="Daum C."/>
            <person name="Ng V."/>
            <person name="Clum A."/>
            <person name="Steindorff A."/>
            <person name="Ohm R.A."/>
            <person name="Martin F."/>
            <person name="Silar P."/>
            <person name="Natvig D.O."/>
            <person name="Lalanne C."/>
            <person name="Gautier V."/>
            <person name="Ament-Velasquez S.L."/>
            <person name="Kruys A."/>
            <person name="Hutchinson M.I."/>
            <person name="Powell A.J."/>
            <person name="Barry K."/>
            <person name="Miller A.N."/>
            <person name="Grigoriev I.V."/>
            <person name="Debuchy R."/>
            <person name="Gladieux P."/>
            <person name="Hiltunen Thoren M."/>
            <person name="Johannesson H."/>
        </authorList>
    </citation>
    <scope>NUCLEOTIDE SEQUENCE</scope>
    <source>
        <strain evidence="4">CBS 757.83</strain>
    </source>
</reference>
<feature type="compositionally biased region" description="Basic and acidic residues" evidence="2">
    <location>
        <begin position="438"/>
        <end position="458"/>
    </location>
</feature>
<feature type="compositionally biased region" description="Basic and acidic residues" evidence="2">
    <location>
        <begin position="480"/>
        <end position="498"/>
    </location>
</feature>
<dbReference type="InterPro" id="IPR021589">
    <property type="entry name" value="Cut12"/>
</dbReference>
<evidence type="ECO:0000256" key="1">
    <source>
        <dbReference type="SAM" id="Coils"/>
    </source>
</evidence>
<feature type="compositionally biased region" description="Low complexity" evidence="2">
    <location>
        <begin position="569"/>
        <end position="578"/>
    </location>
</feature>
<reference evidence="4" key="2">
    <citation type="submission" date="2023-05" db="EMBL/GenBank/DDBJ databases">
        <authorList>
            <consortium name="Lawrence Berkeley National Laboratory"/>
            <person name="Steindorff A."/>
            <person name="Hensen N."/>
            <person name="Bonometti L."/>
            <person name="Westerberg I."/>
            <person name="Brannstrom I.O."/>
            <person name="Guillou S."/>
            <person name="Cros-Aarteil S."/>
            <person name="Calhoun S."/>
            <person name="Haridas S."/>
            <person name="Kuo A."/>
            <person name="Mondo S."/>
            <person name="Pangilinan J."/>
            <person name="Riley R."/>
            <person name="Labutti K."/>
            <person name="Andreopoulos B."/>
            <person name="Lipzen A."/>
            <person name="Chen C."/>
            <person name="Yanf M."/>
            <person name="Daum C."/>
            <person name="Ng V."/>
            <person name="Clum A."/>
            <person name="Ohm R."/>
            <person name="Martin F."/>
            <person name="Silar P."/>
            <person name="Natvig D."/>
            <person name="Lalanne C."/>
            <person name="Gautier V."/>
            <person name="Ament-Velasquez S.L."/>
            <person name="Kruys A."/>
            <person name="Hutchinson M.I."/>
            <person name="Powell A.J."/>
            <person name="Barry K."/>
            <person name="Miller A.N."/>
            <person name="Grigoriev I.V."/>
            <person name="Debuchy R."/>
            <person name="Gladieux P."/>
            <person name="Thoren M.H."/>
            <person name="Johannesson H."/>
        </authorList>
    </citation>
    <scope>NUCLEOTIDE SEQUENCE</scope>
    <source>
        <strain evidence="4">CBS 757.83</strain>
    </source>
</reference>
<feature type="compositionally biased region" description="Polar residues" evidence="2">
    <location>
        <begin position="558"/>
        <end position="568"/>
    </location>
</feature>
<feature type="region of interest" description="Disordered" evidence="2">
    <location>
        <begin position="685"/>
        <end position="704"/>
    </location>
</feature>
<feature type="region of interest" description="Disordered" evidence="2">
    <location>
        <begin position="435"/>
        <end position="534"/>
    </location>
</feature>
<feature type="compositionally biased region" description="Polar residues" evidence="2">
    <location>
        <begin position="595"/>
        <end position="605"/>
    </location>
</feature>
<name>A0AAN6QA93_9PEZI</name>
<evidence type="ECO:0000313" key="5">
    <source>
        <dbReference type="Proteomes" id="UP001305647"/>
    </source>
</evidence>
<keyword evidence="5" id="KW-1185">Reference proteome</keyword>
<feature type="compositionally biased region" description="Acidic residues" evidence="2">
    <location>
        <begin position="179"/>
        <end position="195"/>
    </location>
</feature>
<keyword evidence="1" id="KW-0175">Coiled coil</keyword>
<feature type="region of interest" description="Disordered" evidence="2">
    <location>
        <begin position="547"/>
        <end position="677"/>
    </location>
</feature>
<feature type="domain" description="Spindle pole body-associated protein cut12" evidence="3">
    <location>
        <begin position="143"/>
        <end position="273"/>
    </location>
</feature>
<feature type="compositionally biased region" description="Low complexity" evidence="2">
    <location>
        <begin position="84"/>
        <end position="94"/>
    </location>
</feature>
<feature type="coiled-coil region" evidence="1">
    <location>
        <begin position="239"/>
        <end position="273"/>
    </location>
</feature>
<feature type="compositionally biased region" description="Basic and acidic residues" evidence="2">
    <location>
        <begin position="613"/>
        <end position="630"/>
    </location>
</feature>
<comment type="caution">
    <text evidence="4">The sequence shown here is derived from an EMBL/GenBank/DDBJ whole genome shotgun (WGS) entry which is preliminary data.</text>
</comment>
<feature type="region of interest" description="Disordered" evidence="2">
    <location>
        <begin position="1"/>
        <end position="31"/>
    </location>
</feature>
<feature type="compositionally biased region" description="Basic and acidic residues" evidence="2">
    <location>
        <begin position="580"/>
        <end position="593"/>
    </location>
</feature>
<proteinExistence type="predicted"/>
<feature type="compositionally biased region" description="Polar residues" evidence="2">
    <location>
        <begin position="652"/>
        <end position="668"/>
    </location>
</feature>
<dbReference type="Pfam" id="PF11500">
    <property type="entry name" value="Cut12"/>
    <property type="match status" value="1"/>
</dbReference>
<sequence>MISWALKRNSDSARDAPVSDDTTQLDAPDTPAPVFAVRALKTVLFGTPAPRDRRAAKTTTTKDQASQPNANPAPPIDKSPAKPPGILLTPGTGTTRRKRVSFGRDVKQGSGGVARTSTAGLPEDRPGKVPSPWVDQNGEGTQPRPKTKLQRAMESSRKGTDALETDEKDFAYTSKEPEDAWEEVDDDESDFEPDITTDLNEPHSGSGKYWKSHFETYHTDAKAEMERLVKYKHLAKSYAKMKDAEALELHQKLEEEQEKVKAMEEKVADMARQASLSFGARRKGGESNPVLVEELAKQTALAVEYKKQVEELEFLLQEEADEAGDESNRRRRIASPRTHRTLMEAQRELRRARAQVRELEKLEVERDRLRCDLRSAEQRANKLAEENLKLSSELSLTTSRAQELEKRLEESKGSYEKIKDDAKARYLEAQQVLKKKNDKISKLQEEVESLRRGGEQPRRSVRSVRAKSLDEEPTALKSPEVVEKETTGLQKDTTELRQRVNQRSTATSAPSADARQSDQRSPQLSKRASHDDATLAQARALREKLEAEFGTKGLPATSVFSDRGNLQDSRASASSGRSAHSREDQTSRPDRPARSTWTAATSTEKATLDDILAEARDKRASRTSLERQTKDPPPPRPLSRESDTSPDLAGTDAQSSAIWSTMNTSRTTLPEHRKTAALARIQKRIKERKMLQQQLGRDKENARP</sequence>
<gene>
    <name evidence="4" type="ORF">N658DRAFT_504601</name>
</gene>
<accession>A0AAN6QA93</accession>
<dbReference type="AlphaFoldDB" id="A0AAN6QA93"/>
<feature type="compositionally biased region" description="Polar residues" evidence="2">
    <location>
        <begin position="499"/>
        <end position="510"/>
    </location>
</feature>
<evidence type="ECO:0000259" key="3">
    <source>
        <dbReference type="Pfam" id="PF11500"/>
    </source>
</evidence>
<evidence type="ECO:0000313" key="4">
    <source>
        <dbReference type="EMBL" id="KAK4105094.1"/>
    </source>
</evidence>
<dbReference type="Proteomes" id="UP001305647">
    <property type="component" value="Unassembled WGS sequence"/>
</dbReference>
<protein>
    <recommendedName>
        <fullName evidence="3">Spindle pole body-associated protein cut12 domain-containing protein</fullName>
    </recommendedName>
</protein>
<organism evidence="4 5">
    <name type="scientific">Parathielavia hyrcaniae</name>
    <dbReference type="NCBI Taxonomy" id="113614"/>
    <lineage>
        <taxon>Eukaryota</taxon>
        <taxon>Fungi</taxon>
        <taxon>Dikarya</taxon>
        <taxon>Ascomycota</taxon>
        <taxon>Pezizomycotina</taxon>
        <taxon>Sordariomycetes</taxon>
        <taxon>Sordariomycetidae</taxon>
        <taxon>Sordariales</taxon>
        <taxon>Chaetomiaceae</taxon>
        <taxon>Parathielavia</taxon>
    </lineage>
</organism>
<feature type="region of interest" description="Disordered" evidence="2">
    <location>
        <begin position="43"/>
        <end position="209"/>
    </location>
</feature>
<feature type="compositionally biased region" description="Pro residues" evidence="2">
    <location>
        <begin position="71"/>
        <end position="83"/>
    </location>
</feature>
<dbReference type="EMBL" id="MU863626">
    <property type="protein sequence ID" value="KAK4105094.1"/>
    <property type="molecule type" value="Genomic_DNA"/>
</dbReference>